<organism evidence="1 2">
    <name type="scientific">Portunus trituberculatus</name>
    <name type="common">Swimming crab</name>
    <name type="synonym">Neptunus trituberculatus</name>
    <dbReference type="NCBI Taxonomy" id="210409"/>
    <lineage>
        <taxon>Eukaryota</taxon>
        <taxon>Metazoa</taxon>
        <taxon>Ecdysozoa</taxon>
        <taxon>Arthropoda</taxon>
        <taxon>Crustacea</taxon>
        <taxon>Multicrustacea</taxon>
        <taxon>Malacostraca</taxon>
        <taxon>Eumalacostraca</taxon>
        <taxon>Eucarida</taxon>
        <taxon>Decapoda</taxon>
        <taxon>Pleocyemata</taxon>
        <taxon>Brachyura</taxon>
        <taxon>Eubrachyura</taxon>
        <taxon>Portunoidea</taxon>
        <taxon>Portunidae</taxon>
        <taxon>Portuninae</taxon>
        <taxon>Portunus</taxon>
    </lineage>
</organism>
<protein>
    <submittedName>
        <fullName evidence="1">Uncharacterized protein</fullName>
    </submittedName>
</protein>
<evidence type="ECO:0000313" key="2">
    <source>
        <dbReference type="Proteomes" id="UP000324222"/>
    </source>
</evidence>
<dbReference type="EMBL" id="VSRR010017828">
    <property type="protein sequence ID" value="MPC60725.1"/>
    <property type="molecule type" value="Genomic_DNA"/>
</dbReference>
<evidence type="ECO:0000313" key="1">
    <source>
        <dbReference type="EMBL" id="MPC60725.1"/>
    </source>
</evidence>
<comment type="caution">
    <text evidence="1">The sequence shown here is derived from an EMBL/GenBank/DDBJ whole genome shotgun (WGS) entry which is preliminary data.</text>
</comment>
<dbReference type="AlphaFoldDB" id="A0A5B7GTL6"/>
<keyword evidence="2" id="KW-1185">Reference proteome</keyword>
<dbReference type="Proteomes" id="UP000324222">
    <property type="component" value="Unassembled WGS sequence"/>
</dbReference>
<proteinExistence type="predicted"/>
<name>A0A5B7GTL6_PORTR</name>
<sequence length="67" mass="7589">MGVKEEEEEEEEERVCEVRVGLCVIRVVETQHFEALPDQIKCQDVNSFSLCVFHVQVASPLKAGDPE</sequence>
<accession>A0A5B7GTL6</accession>
<gene>
    <name evidence="1" type="ORF">E2C01_054781</name>
</gene>
<reference evidence="1 2" key="1">
    <citation type="submission" date="2019-05" db="EMBL/GenBank/DDBJ databases">
        <title>Another draft genome of Portunus trituberculatus and its Hox gene families provides insights of decapod evolution.</title>
        <authorList>
            <person name="Jeong J.-H."/>
            <person name="Song I."/>
            <person name="Kim S."/>
            <person name="Choi T."/>
            <person name="Kim D."/>
            <person name="Ryu S."/>
            <person name="Kim W."/>
        </authorList>
    </citation>
    <scope>NUCLEOTIDE SEQUENCE [LARGE SCALE GENOMIC DNA]</scope>
    <source>
        <tissue evidence="1">Muscle</tissue>
    </source>
</reference>